<evidence type="ECO:0000313" key="1">
    <source>
        <dbReference type="EMBL" id="JAD17304.1"/>
    </source>
</evidence>
<dbReference type="AlphaFoldDB" id="A0A0A9TXJ4"/>
<reference evidence="1" key="2">
    <citation type="journal article" date="2015" name="Data Brief">
        <title>Shoot transcriptome of the giant reed, Arundo donax.</title>
        <authorList>
            <person name="Barrero R.A."/>
            <person name="Guerrero F.D."/>
            <person name="Moolhuijzen P."/>
            <person name="Goolsby J.A."/>
            <person name="Tidwell J."/>
            <person name="Bellgard S.E."/>
            <person name="Bellgard M.I."/>
        </authorList>
    </citation>
    <scope>NUCLEOTIDE SEQUENCE</scope>
    <source>
        <tissue evidence="1">Shoot tissue taken approximately 20 cm above the soil surface</tissue>
    </source>
</reference>
<name>A0A0A9TXJ4_ARUDO</name>
<protein>
    <submittedName>
        <fullName evidence="1">Uncharacterized protein</fullName>
    </submittedName>
</protein>
<sequence length="26" mass="2965">MSRCTMPCSCRYLNPKIVSLNILSFS</sequence>
<accession>A0A0A9TXJ4</accession>
<proteinExistence type="predicted"/>
<reference evidence="1" key="1">
    <citation type="submission" date="2014-09" db="EMBL/GenBank/DDBJ databases">
        <authorList>
            <person name="Magalhaes I.L.F."/>
            <person name="Oliveira U."/>
            <person name="Santos F.R."/>
            <person name="Vidigal T.H.D.A."/>
            <person name="Brescovit A.D."/>
            <person name="Santos A.J."/>
        </authorList>
    </citation>
    <scope>NUCLEOTIDE SEQUENCE</scope>
    <source>
        <tissue evidence="1">Shoot tissue taken approximately 20 cm above the soil surface</tissue>
    </source>
</reference>
<organism evidence="1">
    <name type="scientific">Arundo donax</name>
    <name type="common">Giant reed</name>
    <name type="synonym">Donax arundinaceus</name>
    <dbReference type="NCBI Taxonomy" id="35708"/>
    <lineage>
        <taxon>Eukaryota</taxon>
        <taxon>Viridiplantae</taxon>
        <taxon>Streptophyta</taxon>
        <taxon>Embryophyta</taxon>
        <taxon>Tracheophyta</taxon>
        <taxon>Spermatophyta</taxon>
        <taxon>Magnoliopsida</taxon>
        <taxon>Liliopsida</taxon>
        <taxon>Poales</taxon>
        <taxon>Poaceae</taxon>
        <taxon>PACMAD clade</taxon>
        <taxon>Arundinoideae</taxon>
        <taxon>Arundineae</taxon>
        <taxon>Arundo</taxon>
    </lineage>
</organism>
<dbReference type="EMBL" id="GBRH01280591">
    <property type="protein sequence ID" value="JAD17304.1"/>
    <property type="molecule type" value="Transcribed_RNA"/>
</dbReference>